<evidence type="ECO:0000259" key="6">
    <source>
        <dbReference type="PROSITE" id="PS50863"/>
    </source>
</evidence>
<dbReference type="PANTHER" id="PTHR31920:SF37">
    <property type="entry name" value="B3 DOMAIN-CONTAINING TRANSCRIPTION FACTOR VRN1"/>
    <property type="match status" value="1"/>
</dbReference>
<protein>
    <submittedName>
        <fullName evidence="7">Putative transcription factor B3-Domain family</fullName>
    </submittedName>
</protein>
<evidence type="ECO:0000313" key="7">
    <source>
        <dbReference type="EMBL" id="PRQ60669.1"/>
    </source>
</evidence>
<comment type="caution">
    <text evidence="7">The sequence shown here is derived from an EMBL/GenBank/DDBJ whole genome shotgun (WGS) entry which is preliminary data.</text>
</comment>
<name>A0A2P6SPQ2_ROSCH</name>
<dbReference type="OMA" id="YCCALES"/>
<dbReference type="Pfam" id="PF02362">
    <property type="entry name" value="B3"/>
    <property type="match status" value="3"/>
</dbReference>
<evidence type="ECO:0000256" key="5">
    <source>
        <dbReference type="ARBA" id="ARBA00023242"/>
    </source>
</evidence>
<evidence type="ECO:0000313" key="8">
    <source>
        <dbReference type="Proteomes" id="UP000238479"/>
    </source>
</evidence>
<dbReference type="Gene3D" id="2.40.330.10">
    <property type="entry name" value="DNA-binding pseudobarrel domain"/>
    <property type="match status" value="3"/>
</dbReference>
<comment type="subcellular location">
    <subcellularLocation>
        <location evidence="1">Nucleus</location>
    </subcellularLocation>
</comment>
<evidence type="ECO:0000256" key="3">
    <source>
        <dbReference type="ARBA" id="ARBA00023125"/>
    </source>
</evidence>
<dbReference type="GO" id="GO:0005634">
    <property type="term" value="C:nucleus"/>
    <property type="evidence" value="ECO:0007669"/>
    <property type="project" value="UniProtKB-SubCell"/>
</dbReference>
<dbReference type="CDD" id="cd10017">
    <property type="entry name" value="B3_DNA"/>
    <property type="match status" value="3"/>
</dbReference>
<feature type="domain" description="TF-B3" evidence="6">
    <location>
        <begin position="263"/>
        <end position="363"/>
    </location>
</feature>
<organism evidence="7 8">
    <name type="scientific">Rosa chinensis</name>
    <name type="common">China rose</name>
    <dbReference type="NCBI Taxonomy" id="74649"/>
    <lineage>
        <taxon>Eukaryota</taxon>
        <taxon>Viridiplantae</taxon>
        <taxon>Streptophyta</taxon>
        <taxon>Embryophyta</taxon>
        <taxon>Tracheophyta</taxon>
        <taxon>Spermatophyta</taxon>
        <taxon>Magnoliopsida</taxon>
        <taxon>eudicotyledons</taxon>
        <taxon>Gunneridae</taxon>
        <taxon>Pentapetalae</taxon>
        <taxon>rosids</taxon>
        <taxon>fabids</taxon>
        <taxon>Rosales</taxon>
        <taxon>Rosaceae</taxon>
        <taxon>Rosoideae</taxon>
        <taxon>Rosoideae incertae sedis</taxon>
        <taxon>Rosa</taxon>
    </lineage>
</organism>
<reference evidence="7 8" key="1">
    <citation type="journal article" date="2018" name="Nat. Genet.">
        <title>The Rosa genome provides new insights in the design of modern roses.</title>
        <authorList>
            <person name="Bendahmane M."/>
        </authorList>
    </citation>
    <scope>NUCLEOTIDE SEQUENCE [LARGE SCALE GENOMIC DNA]</scope>
    <source>
        <strain evidence="8">cv. Old Blush</strain>
    </source>
</reference>
<dbReference type="InterPro" id="IPR050655">
    <property type="entry name" value="Plant_B3_domain"/>
</dbReference>
<dbReference type="PANTHER" id="PTHR31920">
    <property type="entry name" value="B3 DOMAIN-CONTAINING"/>
    <property type="match status" value="1"/>
</dbReference>
<dbReference type="InterPro" id="IPR015300">
    <property type="entry name" value="DNA-bd_pseudobarrel_sf"/>
</dbReference>
<proteinExistence type="predicted"/>
<keyword evidence="2" id="KW-0805">Transcription regulation</keyword>
<sequence length="518" mass="59310">MTVPPSEISLRLSDSKANFFKVILPPTIENQKLDIPLKSALEFGDELSNVATLIVPAGRVWQVDLERAHKTIWFVGGWQKFAEYYSLTDGQFLVFSYQGNSTFHVRIFYFSCCEIEYPCVGHSIKHEEDVEDDVCGTLPSPSKGKGKCVDQHVKRKRKSVAIAKRFEDDVYKTLPSSSKGKGKDQHVKRNRKSVAIAKRFKRAKLKVQRMPSSQEFPTRKKKYKEIFVKNIAAYTYPNCKMTIAKEQQKVIHATKMFNLENPFFAVILQQCNLDSYYMYVPTAFGRRYMRGCPEYIKFEDSNSNEKQWVIRCFFPSDTKVMRRIGKGCGEFFRDNNFKNGDVCLFELIKRKDVVLKFSVLRNAEYAVRVGGKNKNPKIHDCGTLYFSKKIKELVLSRETKKAMKAAGALKIENPAFMVILRAHNMLNSFVHVPAEFVKDHLLGCANFINLKASSDKRGVPCTVCTYEPLHHRMEIRGGFGEFAKDNNLEEGDVCVFELIKSEADALKVSIFHASDYAK</sequence>
<keyword evidence="8" id="KW-1185">Reference proteome</keyword>
<gene>
    <name evidence="7" type="ORF">RchiOBHm_Chr1g0383811</name>
</gene>
<keyword evidence="3" id="KW-0238">DNA-binding</keyword>
<dbReference type="Gramene" id="PRQ60669">
    <property type="protein sequence ID" value="PRQ60669"/>
    <property type="gene ID" value="RchiOBHm_Chr1g0383811"/>
</dbReference>
<dbReference type="GO" id="GO:0003677">
    <property type="term" value="F:DNA binding"/>
    <property type="evidence" value="ECO:0007669"/>
    <property type="project" value="UniProtKB-KW"/>
</dbReference>
<dbReference type="STRING" id="74649.A0A2P6SPQ2"/>
<evidence type="ECO:0000256" key="2">
    <source>
        <dbReference type="ARBA" id="ARBA00023015"/>
    </source>
</evidence>
<feature type="domain" description="TF-B3" evidence="6">
    <location>
        <begin position="415"/>
        <end position="514"/>
    </location>
</feature>
<dbReference type="SUPFAM" id="SSF101936">
    <property type="entry name" value="DNA-binding pseudobarrel domain"/>
    <property type="match status" value="3"/>
</dbReference>
<dbReference type="AlphaFoldDB" id="A0A2P6SPQ2"/>
<evidence type="ECO:0000256" key="1">
    <source>
        <dbReference type="ARBA" id="ARBA00004123"/>
    </source>
</evidence>
<dbReference type="EMBL" id="PDCK01000039">
    <property type="protein sequence ID" value="PRQ60669.1"/>
    <property type="molecule type" value="Genomic_DNA"/>
</dbReference>
<dbReference type="Proteomes" id="UP000238479">
    <property type="component" value="Chromosome 1"/>
</dbReference>
<dbReference type="InterPro" id="IPR003340">
    <property type="entry name" value="B3_DNA-bd"/>
</dbReference>
<dbReference type="SMART" id="SM01019">
    <property type="entry name" value="B3"/>
    <property type="match status" value="3"/>
</dbReference>
<keyword evidence="4" id="KW-0804">Transcription</keyword>
<keyword evidence="5" id="KW-0539">Nucleus</keyword>
<feature type="domain" description="TF-B3" evidence="6">
    <location>
        <begin position="18"/>
        <end position="111"/>
    </location>
</feature>
<evidence type="ECO:0000256" key="4">
    <source>
        <dbReference type="ARBA" id="ARBA00023163"/>
    </source>
</evidence>
<accession>A0A2P6SPQ2</accession>
<dbReference type="PROSITE" id="PS50863">
    <property type="entry name" value="B3"/>
    <property type="match status" value="3"/>
</dbReference>